<dbReference type="Proteomes" id="UP000824120">
    <property type="component" value="Chromosome 5"/>
</dbReference>
<accession>A0A9J5Z2T5</accession>
<dbReference type="AlphaFoldDB" id="A0A9J5Z2T5"/>
<evidence type="ECO:0000313" key="1">
    <source>
        <dbReference type="EMBL" id="KAG5607193.1"/>
    </source>
</evidence>
<sequence>MALLLLRHKPFDIVAEVGVLACLDWYGFREGSDFGFCMTRKYSVIAMLVSGENGCLIFIEHAYYEQVIHPPIGSSSFSNLDEKETYWI</sequence>
<proteinExistence type="predicted"/>
<organism evidence="1 2">
    <name type="scientific">Solanum commersonii</name>
    <name type="common">Commerson's wild potato</name>
    <name type="synonym">Commerson's nightshade</name>
    <dbReference type="NCBI Taxonomy" id="4109"/>
    <lineage>
        <taxon>Eukaryota</taxon>
        <taxon>Viridiplantae</taxon>
        <taxon>Streptophyta</taxon>
        <taxon>Embryophyta</taxon>
        <taxon>Tracheophyta</taxon>
        <taxon>Spermatophyta</taxon>
        <taxon>Magnoliopsida</taxon>
        <taxon>eudicotyledons</taxon>
        <taxon>Gunneridae</taxon>
        <taxon>Pentapetalae</taxon>
        <taxon>asterids</taxon>
        <taxon>lamiids</taxon>
        <taxon>Solanales</taxon>
        <taxon>Solanaceae</taxon>
        <taxon>Solanoideae</taxon>
        <taxon>Solaneae</taxon>
        <taxon>Solanum</taxon>
    </lineage>
</organism>
<protein>
    <submittedName>
        <fullName evidence="1">Uncharacterized protein</fullName>
    </submittedName>
</protein>
<evidence type="ECO:0000313" key="2">
    <source>
        <dbReference type="Proteomes" id="UP000824120"/>
    </source>
</evidence>
<reference evidence="1 2" key="1">
    <citation type="submission" date="2020-09" db="EMBL/GenBank/DDBJ databases">
        <title>De no assembly of potato wild relative species, Solanum commersonii.</title>
        <authorList>
            <person name="Cho K."/>
        </authorList>
    </citation>
    <scope>NUCLEOTIDE SEQUENCE [LARGE SCALE GENOMIC DNA]</scope>
    <source>
        <strain evidence="1">LZ3.2</strain>
        <tissue evidence="1">Leaf</tissue>
    </source>
</reference>
<name>A0A9J5Z2T5_SOLCO</name>
<dbReference type="EMBL" id="JACXVP010000005">
    <property type="protein sequence ID" value="KAG5607193.1"/>
    <property type="molecule type" value="Genomic_DNA"/>
</dbReference>
<keyword evidence="2" id="KW-1185">Reference proteome</keyword>
<gene>
    <name evidence="1" type="ORF">H5410_028685</name>
</gene>
<comment type="caution">
    <text evidence="1">The sequence shown here is derived from an EMBL/GenBank/DDBJ whole genome shotgun (WGS) entry which is preliminary data.</text>
</comment>